<feature type="compositionally biased region" description="Basic residues" evidence="1">
    <location>
        <begin position="459"/>
        <end position="471"/>
    </location>
</feature>
<dbReference type="Pfam" id="PF18976">
    <property type="entry name" value="DUF5712"/>
    <property type="match status" value="1"/>
</dbReference>
<dbReference type="RefSeq" id="WP_200465949.1">
    <property type="nucleotide sequence ID" value="NZ_JAENRR010000040.1"/>
</dbReference>
<evidence type="ECO:0000256" key="1">
    <source>
        <dbReference type="SAM" id="MobiDB-lite"/>
    </source>
</evidence>
<gene>
    <name evidence="2" type="ORF">JIV24_15355</name>
</gene>
<proteinExistence type="predicted"/>
<dbReference type="EMBL" id="JAENRR010000040">
    <property type="protein sequence ID" value="MBK3518723.1"/>
    <property type="molecule type" value="Genomic_DNA"/>
</dbReference>
<organism evidence="2 3">
    <name type="scientific">Carboxylicivirga marina</name>
    <dbReference type="NCBI Taxonomy" id="2800988"/>
    <lineage>
        <taxon>Bacteria</taxon>
        <taxon>Pseudomonadati</taxon>
        <taxon>Bacteroidota</taxon>
        <taxon>Bacteroidia</taxon>
        <taxon>Marinilabiliales</taxon>
        <taxon>Marinilabiliaceae</taxon>
        <taxon>Carboxylicivirga</taxon>
    </lineage>
</organism>
<protein>
    <recommendedName>
        <fullName evidence="4">Mobilization protein</fullName>
    </recommendedName>
</protein>
<evidence type="ECO:0008006" key="4">
    <source>
        <dbReference type="Google" id="ProtNLM"/>
    </source>
</evidence>
<evidence type="ECO:0000313" key="2">
    <source>
        <dbReference type="EMBL" id="MBK3518723.1"/>
    </source>
</evidence>
<dbReference type="InterPro" id="IPR043766">
    <property type="entry name" value="BfmA-like"/>
</dbReference>
<name>A0ABS1HM40_9BACT</name>
<dbReference type="Proteomes" id="UP000605676">
    <property type="component" value="Unassembled WGS sequence"/>
</dbReference>
<keyword evidence="3" id="KW-1185">Reference proteome</keyword>
<comment type="caution">
    <text evidence="2">The sequence shown here is derived from an EMBL/GenBank/DDBJ whole genome shotgun (WGS) entry which is preliminary data.</text>
</comment>
<feature type="region of interest" description="Disordered" evidence="1">
    <location>
        <begin position="443"/>
        <end position="471"/>
    </location>
</feature>
<reference evidence="2 3" key="1">
    <citation type="submission" date="2021-01" db="EMBL/GenBank/DDBJ databases">
        <title>Carboxyliciviraga sp.nov., isolated from coastal sediments.</title>
        <authorList>
            <person name="Lu D."/>
            <person name="Zhang T."/>
        </authorList>
    </citation>
    <scope>NUCLEOTIDE SEQUENCE [LARGE SCALE GENOMIC DNA]</scope>
    <source>
        <strain evidence="2 3">N1Y132</strain>
    </source>
</reference>
<accession>A0ABS1HM40</accession>
<sequence>MPYIKFDTPTDANKTSPNGFLNYMKKQDLDSGIDKEFWFNELEDYIPDYRIIEDIESQKGLGKNDFRYYTGSISFSQEELSFIDNDIMKLKEFGKQFIENVYPQNFNKRLLASDIRFYLKLESDRFYKGSDREVVSGKVKSGDKKPGNNLHFHFVTGRKSTDDKHKLSPLTAHINTTSGAVIGGFSRDNLKEQTEILFDTMFHYNRPLEQTYRHMNNMSPGKDITKRMYSIKQDTDKEQSQLKYNYLSSVEKQKKLTALMNYMQHGQRDSSEGAVLIDNNQILNEAQKRNFNGDVYKALLNMNYRLKNDFQPNQDLTPFIIEYARFVSAPYGKLPDSLKKDRFMRFGKIINNKLPDDKKLDLEKLFRVEQQNQLNGKIYRALGEFNKYLATKESKGDANETVIALSKEKQVKNINTQKENQETQSSPIIKTLSSLLNETIMGDINNGNSSSAYKEELKPKKKKKKYKGPKF</sequence>
<evidence type="ECO:0000313" key="3">
    <source>
        <dbReference type="Proteomes" id="UP000605676"/>
    </source>
</evidence>